<evidence type="ECO:0000313" key="2">
    <source>
        <dbReference type="EMBL" id="KAF9602364.1"/>
    </source>
</evidence>
<dbReference type="PANTHER" id="PTHR34280">
    <property type="entry name" value="OS01G0920100 PROTEIN"/>
    <property type="match status" value="1"/>
</dbReference>
<proteinExistence type="predicted"/>
<dbReference type="PANTHER" id="PTHR34280:SF2">
    <property type="entry name" value="OS01G0920100 PROTEIN"/>
    <property type="match status" value="1"/>
</dbReference>
<dbReference type="OrthoDB" id="1925325at2759"/>
<evidence type="ECO:0000313" key="3">
    <source>
        <dbReference type="Proteomes" id="UP000631114"/>
    </source>
</evidence>
<name>A0A835LT21_9MAGN</name>
<organism evidence="2 3">
    <name type="scientific">Coptis chinensis</name>
    <dbReference type="NCBI Taxonomy" id="261450"/>
    <lineage>
        <taxon>Eukaryota</taxon>
        <taxon>Viridiplantae</taxon>
        <taxon>Streptophyta</taxon>
        <taxon>Embryophyta</taxon>
        <taxon>Tracheophyta</taxon>
        <taxon>Spermatophyta</taxon>
        <taxon>Magnoliopsida</taxon>
        <taxon>Ranunculales</taxon>
        <taxon>Ranunculaceae</taxon>
        <taxon>Coptidoideae</taxon>
        <taxon>Coptis</taxon>
    </lineage>
</organism>
<keyword evidence="3" id="KW-1185">Reference proteome</keyword>
<feature type="compositionally biased region" description="Polar residues" evidence="1">
    <location>
        <begin position="33"/>
        <end position="61"/>
    </location>
</feature>
<protein>
    <submittedName>
        <fullName evidence="2">Uncharacterized protein</fullName>
    </submittedName>
</protein>
<reference evidence="2 3" key="1">
    <citation type="submission" date="2020-10" db="EMBL/GenBank/DDBJ databases">
        <title>The Coptis chinensis genome and diversification of protoberbering-type alkaloids.</title>
        <authorList>
            <person name="Wang B."/>
            <person name="Shu S."/>
            <person name="Song C."/>
            <person name="Liu Y."/>
        </authorList>
    </citation>
    <scope>NUCLEOTIDE SEQUENCE [LARGE SCALE GENOMIC DNA]</scope>
    <source>
        <strain evidence="2">HL-2020</strain>
        <tissue evidence="2">Leaf</tissue>
    </source>
</reference>
<sequence length="233" mass="25879">MGSAVSVQKNPDSAMKLRFSASTKTKKIMVPSHTKNSQDPKPQLSFMSQSSATPPLTSFRDNGSKDEAFFDSQAWLESDCEDDFLSVNGDFTPSRGSTSFNQSSSTGNPQFNKSHFVDRASDLKTEPYDLASLTDKKMRLSELLLENLGGEEVHNDQNLRKGELETKPTKLVNSSKSTNPITYLFPYLSRSNSVRKFLLSFGVSERAKTSTVSAVCSLAERLRKHSLRYDVVV</sequence>
<gene>
    <name evidence="2" type="ORF">IFM89_027038</name>
</gene>
<dbReference type="EMBL" id="JADFTS010000006">
    <property type="protein sequence ID" value="KAF9602364.1"/>
    <property type="molecule type" value="Genomic_DNA"/>
</dbReference>
<comment type="caution">
    <text evidence="2">The sequence shown here is derived from an EMBL/GenBank/DDBJ whole genome shotgun (WGS) entry which is preliminary data.</text>
</comment>
<evidence type="ECO:0000256" key="1">
    <source>
        <dbReference type="SAM" id="MobiDB-lite"/>
    </source>
</evidence>
<feature type="compositionally biased region" description="Polar residues" evidence="1">
    <location>
        <begin position="1"/>
        <end position="11"/>
    </location>
</feature>
<dbReference type="AlphaFoldDB" id="A0A835LT21"/>
<dbReference type="Proteomes" id="UP000631114">
    <property type="component" value="Unassembled WGS sequence"/>
</dbReference>
<accession>A0A835LT21</accession>
<feature type="region of interest" description="Disordered" evidence="1">
    <location>
        <begin position="1"/>
        <end position="64"/>
    </location>
</feature>
<dbReference type="InterPro" id="IPR038947">
    <property type="entry name" value="At3g27210-like"/>
</dbReference>